<evidence type="ECO:0000256" key="1">
    <source>
        <dbReference type="ARBA" id="ARBA00004138"/>
    </source>
</evidence>
<dbReference type="GO" id="GO:0046961">
    <property type="term" value="F:proton-transporting ATPase activity, rotational mechanism"/>
    <property type="evidence" value="ECO:0007669"/>
    <property type="project" value="InterPro"/>
</dbReference>
<evidence type="ECO:0000256" key="6">
    <source>
        <dbReference type="ARBA" id="ARBA00022490"/>
    </source>
</evidence>
<dbReference type="GO" id="GO:0032266">
    <property type="term" value="F:phosphatidylinositol-3-phosphate binding"/>
    <property type="evidence" value="ECO:0007669"/>
    <property type="project" value="TreeGrafter"/>
</dbReference>
<evidence type="ECO:0000313" key="14">
    <source>
        <dbReference type="Proteomes" id="UP000570595"/>
    </source>
</evidence>
<evidence type="ECO:0000256" key="5">
    <source>
        <dbReference type="ARBA" id="ARBA00022448"/>
    </source>
</evidence>
<keyword evidence="6" id="KW-0963">Cytoplasm</keyword>
<evidence type="ECO:0000256" key="3">
    <source>
        <dbReference type="ARBA" id="ARBA00005822"/>
    </source>
</evidence>
<comment type="similarity">
    <text evidence="3">Belongs to the BBS5 family.</text>
</comment>
<evidence type="ECO:0000256" key="11">
    <source>
        <dbReference type="ARBA" id="ARBA00023273"/>
    </source>
</evidence>
<evidence type="ECO:0000259" key="12">
    <source>
        <dbReference type="SMART" id="SM00683"/>
    </source>
</evidence>
<dbReference type="GO" id="GO:0060271">
    <property type="term" value="P:cilium assembly"/>
    <property type="evidence" value="ECO:0007669"/>
    <property type="project" value="TreeGrafter"/>
</dbReference>
<feature type="domain" description="BBSome complex member BBS5 PH" evidence="12">
    <location>
        <begin position="479"/>
        <end position="520"/>
    </location>
</feature>
<sequence length="1036" mass="116545">MSSSTIQPYLILACSSADEPKELIHTVLQSRVCEKNKYCDAVYKFDVPENLKFGSFDSLIRLVDDLSKQDSQVEAVLRRIERQLLELDPKTEFKVVSQRSSLSCEEYISKFHWDDAKFPRTRNIQDNLSLLLTSIQKLDEEVKSKSQTFSDLKTQYTQMSKKDAGSYAQRDLTDVVTPKSVRDGDFVETEHLTTVVVVVPRGQDQEFLSKYEAAASKVVPQSAIPLNLPADKDGAKLYRVVVFKNIVEEFSSNMRHARFNCRDFTYDAAKYDELQTAKAHMESEVKKQEAFLKRVCAAAFSDTLVGWMHLKAMRTFVEAVLRFGVPPNFAAFIAVVGKKSQAKPVKLRAELMDVFSSSGLFGKNYLSGAKTEKQQGSAATDEEGSSEYYPYVSLSFSPLVSAKAGSADDTFAVSCGLLSCALSSCQLGPDKMRSSASIGESTRGVWQDAEIRFDLSSSDLKLRRWVTIGLLVAEGTALGNNGDRGVMIVTNLRVIWITAKRKARANLSIGWGCVQNINIKMVNSKLRGDTQAVFIMTKYNGQRFEFIFTSLVRYSPRIFTTIQSVYKAYDTSRFYRELKLRAAIVRDQELVLLPDEKMYDKISGVWNLATDQGNLGTMVITNVRVVWYAALAESFNVSIPYIQIRGVTLKKSKFGKALVMDTFRGAGGYVLGFRLDPPEELKRVHQQVLKMRELFVESPIFGVEVSMEEPIGGGGTSAGAGQLLSAPAPLQRFEEDVEIDEEVGFEKLLDRAGAAEQEGDVAMLYHPDGEPGGYREPVYCPQLGLAVARLRDGVTIDGLWNIVCFPVLLMTPPEEGCHQPTEFLSINPIENLMNIMTKQTHESAQVTHEQVKNMETTRVDHKIPRPSEGGYKRDLAAWDKLNPEKVKPVGALPLRGSRIHRRQIQRVVVVDPASLRTNQTHVCHITDRPDDETSSWWTRWKLPIPTNEVTFHHHRNRNLAEIWDTEGKPIRRHYEFPADDPLEGWNGVNMLWPIDARTHDDVLDAFIYTLGPSEFFASEGLTRRSARAPWWGGIHR</sequence>
<gene>
    <name evidence="13" type="ORF">FOZ61_002602</name>
</gene>
<evidence type="ECO:0000256" key="2">
    <source>
        <dbReference type="ARBA" id="ARBA00004245"/>
    </source>
</evidence>
<dbReference type="SUPFAM" id="SSF118203">
    <property type="entry name" value="Vacuolar ATP synthase subunit C"/>
    <property type="match status" value="1"/>
</dbReference>
<comment type="similarity">
    <text evidence="4">Belongs to the V-ATPase C subunit family.</text>
</comment>
<organism evidence="13 14">
    <name type="scientific">Perkinsus olseni</name>
    <name type="common">Perkinsus atlanticus</name>
    <dbReference type="NCBI Taxonomy" id="32597"/>
    <lineage>
        <taxon>Eukaryota</taxon>
        <taxon>Sar</taxon>
        <taxon>Alveolata</taxon>
        <taxon>Perkinsozoa</taxon>
        <taxon>Perkinsea</taxon>
        <taxon>Perkinsida</taxon>
        <taxon>Perkinsidae</taxon>
        <taxon>Perkinsus</taxon>
    </lineage>
</organism>
<dbReference type="OrthoDB" id="6605928at2759"/>
<evidence type="ECO:0000313" key="13">
    <source>
        <dbReference type="EMBL" id="KAF4662271.1"/>
    </source>
</evidence>
<dbReference type="Proteomes" id="UP000570595">
    <property type="component" value="Unassembled WGS sequence"/>
</dbReference>
<dbReference type="Pfam" id="PF03223">
    <property type="entry name" value="V-ATPase_C"/>
    <property type="match status" value="1"/>
</dbReference>
<dbReference type="SMART" id="SM00683">
    <property type="entry name" value="DM16"/>
    <property type="match status" value="2"/>
</dbReference>
<dbReference type="CDD" id="cd14785">
    <property type="entry name" value="V-ATPase_C"/>
    <property type="match status" value="1"/>
</dbReference>
<feature type="domain" description="BBSome complex member BBS5 PH" evidence="12">
    <location>
        <begin position="596"/>
        <end position="650"/>
    </location>
</feature>
<protein>
    <recommendedName>
        <fullName evidence="12">BBSome complex member BBS5 PH domain-containing protein</fullName>
    </recommendedName>
</protein>
<dbReference type="InterPro" id="IPR004907">
    <property type="entry name" value="ATPase_V1-cplx_csu"/>
</dbReference>
<comment type="subcellular location">
    <subcellularLocation>
        <location evidence="1">Cell projection</location>
        <location evidence="1">Cilium</location>
    </subcellularLocation>
    <subcellularLocation>
        <location evidence="2">Cytoplasm</location>
        <location evidence="2">Cytoskeleton</location>
    </subcellularLocation>
</comment>
<dbReference type="GO" id="GO:0034464">
    <property type="term" value="C:BBSome"/>
    <property type="evidence" value="ECO:0007669"/>
    <property type="project" value="InterPro"/>
</dbReference>
<evidence type="ECO:0000256" key="4">
    <source>
        <dbReference type="ARBA" id="ARBA00006138"/>
    </source>
</evidence>
<comment type="caution">
    <text evidence="13">The sequence shown here is derived from an EMBL/GenBank/DDBJ whole genome shotgun (WGS) entry which is preliminary data.</text>
</comment>
<name>A0A7J6LTZ5_PEROL</name>
<accession>A0A7J6LTZ5</accession>
<dbReference type="InterPro" id="IPR006606">
    <property type="entry name" value="BBL5"/>
</dbReference>
<dbReference type="AlphaFoldDB" id="A0A7J6LTZ5"/>
<evidence type="ECO:0000256" key="7">
    <source>
        <dbReference type="ARBA" id="ARBA00022781"/>
    </source>
</evidence>
<dbReference type="GO" id="GO:0036064">
    <property type="term" value="C:ciliary basal body"/>
    <property type="evidence" value="ECO:0007669"/>
    <property type="project" value="TreeGrafter"/>
</dbReference>
<evidence type="ECO:0000256" key="10">
    <source>
        <dbReference type="ARBA" id="ARBA00023212"/>
    </source>
</evidence>
<proteinExistence type="inferred from homology"/>
<dbReference type="PANTHER" id="PTHR21351">
    <property type="entry name" value="BARDET-BIEDL SYNDROME PROTEIN 5"/>
    <property type="match status" value="1"/>
</dbReference>
<dbReference type="Gene3D" id="3.30.70.1180">
    <property type="entry name" value="Vacuolar atp synthase subunit c, domain 1"/>
    <property type="match status" value="1"/>
</dbReference>
<evidence type="ECO:0000256" key="9">
    <source>
        <dbReference type="ARBA" id="ARBA00023069"/>
    </source>
</evidence>
<dbReference type="GO" id="GO:0033180">
    <property type="term" value="C:proton-transporting V-type ATPase, V1 domain"/>
    <property type="evidence" value="ECO:0007669"/>
    <property type="project" value="InterPro"/>
</dbReference>
<dbReference type="InterPro" id="IPR014003">
    <property type="entry name" value="BBS5_PH"/>
</dbReference>
<keyword evidence="9" id="KW-0969">Cilium</keyword>
<evidence type="ECO:0000256" key="8">
    <source>
        <dbReference type="ARBA" id="ARBA00023065"/>
    </source>
</evidence>
<keyword evidence="7" id="KW-0375">Hydrogen ion transport</keyword>
<dbReference type="Gene3D" id="3.30.70.100">
    <property type="match status" value="1"/>
</dbReference>
<keyword evidence="5" id="KW-0813">Transport</keyword>
<dbReference type="EMBL" id="JABAHT010000173">
    <property type="protein sequence ID" value="KAF4662271.1"/>
    <property type="molecule type" value="Genomic_DNA"/>
</dbReference>
<dbReference type="PANTHER" id="PTHR21351:SF0">
    <property type="entry name" value="BARDET-BIEDL SYNDROME 5 PROTEIN"/>
    <property type="match status" value="1"/>
</dbReference>
<keyword evidence="8" id="KW-0406">Ion transport</keyword>
<keyword evidence="11" id="KW-0966">Cell projection</keyword>
<dbReference type="Pfam" id="PF07289">
    <property type="entry name" value="BBL5"/>
    <property type="match status" value="1"/>
</dbReference>
<dbReference type="Gene3D" id="1.20.1460.10">
    <property type="entry name" value="subunit c (vma5p) of the yeast v-atpase, domain 2"/>
    <property type="match status" value="1"/>
</dbReference>
<reference evidence="13 14" key="1">
    <citation type="submission" date="2020-04" db="EMBL/GenBank/DDBJ databases">
        <title>Perkinsus olseni comparative genomics.</title>
        <authorList>
            <person name="Bogema D.R."/>
        </authorList>
    </citation>
    <scope>NUCLEOTIDE SEQUENCE [LARGE SCALE GENOMIC DNA]</scope>
    <source>
        <strain evidence="13">ATCC PRA-179</strain>
    </source>
</reference>
<keyword evidence="10" id="KW-0206">Cytoskeleton</keyword>
<dbReference type="InterPro" id="IPR036132">
    <property type="entry name" value="Vac_ATP_synth_c_sf"/>
</dbReference>